<dbReference type="Proteomes" id="UP001589870">
    <property type="component" value="Unassembled WGS sequence"/>
</dbReference>
<dbReference type="CDD" id="cd00130">
    <property type="entry name" value="PAS"/>
    <property type="match status" value="1"/>
</dbReference>
<dbReference type="InterPro" id="IPR029016">
    <property type="entry name" value="GAF-like_dom_sf"/>
</dbReference>
<dbReference type="EMBL" id="JBHMQT010000055">
    <property type="protein sequence ID" value="MFC0865359.1"/>
    <property type="molecule type" value="Genomic_DNA"/>
</dbReference>
<reference evidence="3 4" key="1">
    <citation type="submission" date="2024-09" db="EMBL/GenBank/DDBJ databases">
        <authorList>
            <person name="Sun Q."/>
            <person name="Mori K."/>
        </authorList>
    </citation>
    <scope>NUCLEOTIDE SEQUENCE [LARGE SCALE GENOMIC DNA]</scope>
    <source>
        <strain evidence="3 4">TBRC 1851</strain>
    </source>
</reference>
<gene>
    <name evidence="3" type="ORF">ACFHYQ_23995</name>
</gene>
<dbReference type="InterPro" id="IPR013655">
    <property type="entry name" value="PAS_fold_3"/>
</dbReference>
<dbReference type="Gene3D" id="3.30.450.40">
    <property type="match status" value="1"/>
</dbReference>
<dbReference type="SUPFAM" id="SSF55785">
    <property type="entry name" value="PYP-like sensor domain (PAS domain)"/>
    <property type="match status" value="2"/>
</dbReference>
<dbReference type="InterPro" id="IPR000014">
    <property type="entry name" value="PAS"/>
</dbReference>
<dbReference type="PROSITE" id="PS50112">
    <property type="entry name" value="PAS"/>
    <property type="match status" value="1"/>
</dbReference>
<dbReference type="SMART" id="SM00091">
    <property type="entry name" value="PAS"/>
    <property type="match status" value="2"/>
</dbReference>
<dbReference type="NCBIfam" id="TIGR00229">
    <property type="entry name" value="sensory_box"/>
    <property type="match status" value="1"/>
</dbReference>
<sequence>MNGLPLEVFDPAPVGVLVTTGKDHRLVYLNDAMRAMFGDRPIGMPVREAFSNLLQQDSLLSFDRVLETGEAVRREHASARVAAPSGGSQERFFHYSLSKIPLPDGASGVLQMIVEVTEQFVATRRMRTLAREQRRLLRRYQSLLWVNAHTVWASDPNGRFREVSPDWRRLTGQTREEYRGYGWLQAVHPEDRAPTLNTWVWAAEEVPALLELVFRVRVLDGTYRHFRMRAVPVCKEGAVVEWVGAATDIEQEWQEERRRKLLDRAAAAVADITDLEEMCQALADVIVLELADACHIHLLPELAGGLSDGLVTERIAIAARPGLPRLPRRQKAHHPADGEFVRAVRQRRPVYLSFSPGHPPPGSDARAGEWMIEAKAHSLAIIPVVAQGEVAAVVVAATCGDRPPIDPADADLTGQILDHTHDALGKALRFRRTQRVALALQHSLLAEPPHVPGLELAARYQASPAAAEIGGDWYDAFVLPGGAVEVAIGDVAGHDLAAAVWMSQVRNMVRALAVDRNELPGEILHRLDTALETLNSEMTTVTCVLGCLEEGADGGWRLTYAVAGHPPPLLVTNDGDSHFLHAADNLLLGLLLQDQPWTSAVEPLPPGSTLLLYTDGLIEHRDENLDRGLDRLRRYAETLAREPLGRFCDGLLTGMPMTGEDDVALIALRVPPSAPTEGCPIA</sequence>
<evidence type="ECO:0000313" key="3">
    <source>
        <dbReference type="EMBL" id="MFC0865359.1"/>
    </source>
</evidence>
<feature type="domain" description="PAS" evidence="2">
    <location>
        <begin position="151"/>
        <end position="192"/>
    </location>
</feature>
<keyword evidence="4" id="KW-1185">Reference proteome</keyword>
<dbReference type="InterPro" id="IPR036457">
    <property type="entry name" value="PPM-type-like_dom_sf"/>
</dbReference>
<dbReference type="PANTHER" id="PTHR43156:SF2">
    <property type="entry name" value="STAGE II SPORULATION PROTEIN E"/>
    <property type="match status" value="1"/>
</dbReference>
<protein>
    <submittedName>
        <fullName evidence="3">SpoIIE family protein phosphatase</fullName>
    </submittedName>
</protein>
<dbReference type="RefSeq" id="WP_394303389.1">
    <property type="nucleotide sequence ID" value="NZ_JBHMQT010000055.1"/>
</dbReference>
<dbReference type="SUPFAM" id="SSF55781">
    <property type="entry name" value="GAF domain-like"/>
    <property type="match status" value="1"/>
</dbReference>
<dbReference type="InterPro" id="IPR001932">
    <property type="entry name" value="PPM-type_phosphatase-like_dom"/>
</dbReference>
<proteinExistence type="predicted"/>
<dbReference type="Pfam" id="PF07228">
    <property type="entry name" value="SpoIIE"/>
    <property type="match status" value="1"/>
</dbReference>
<accession>A0ABV6UAZ5</accession>
<dbReference type="InterPro" id="IPR003018">
    <property type="entry name" value="GAF"/>
</dbReference>
<dbReference type="Pfam" id="PF08448">
    <property type="entry name" value="PAS_4"/>
    <property type="match status" value="1"/>
</dbReference>
<dbReference type="PANTHER" id="PTHR43156">
    <property type="entry name" value="STAGE II SPORULATION PROTEIN E-RELATED"/>
    <property type="match status" value="1"/>
</dbReference>
<evidence type="ECO:0000313" key="4">
    <source>
        <dbReference type="Proteomes" id="UP001589870"/>
    </source>
</evidence>
<dbReference type="Gene3D" id="3.60.40.10">
    <property type="entry name" value="PPM-type phosphatase domain"/>
    <property type="match status" value="1"/>
</dbReference>
<keyword evidence="1" id="KW-0378">Hydrolase</keyword>
<comment type="caution">
    <text evidence="3">The sequence shown here is derived from an EMBL/GenBank/DDBJ whole genome shotgun (WGS) entry which is preliminary data.</text>
</comment>
<dbReference type="InterPro" id="IPR013656">
    <property type="entry name" value="PAS_4"/>
</dbReference>
<dbReference type="Pfam" id="PF01590">
    <property type="entry name" value="GAF"/>
    <property type="match status" value="1"/>
</dbReference>
<dbReference type="SMART" id="SM00331">
    <property type="entry name" value="PP2C_SIG"/>
    <property type="match status" value="1"/>
</dbReference>
<evidence type="ECO:0000259" key="2">
    <source>
        <dbReference type="PROSITE" id="PS50112"/>
    </source>
</evidence>
<dbReference type="InterPro" id="IPR035965">
    <property type="entry name" value="PAS-like_dom_sf"/>
</dbReference>
<dbReference type="Gene3D" id="3.30.450.20">
    <property type="entry name" value="PAS domain"/>
    <property type="match status" value="2"/>
</dbReference>
<name>A0ABV6UAZ5_9ACTN</name>
<dbReference type="InterPro" id="IPR052016">
    <property type="entry name" value="Bact_Sigma-Reg"/>
</dbReference>
<evidence type="ECO:0000256" key="1">
    <source>
        <dbReference type="ARBA" id="ARBA00022801"/>
    </source>
</evidence>
<dbReference type="SUPFAM" id="SSF81606">
    <property type="entry name" value="PP2C-like"/>
    <property type="match status" value="1"/>
</dbReference>
<organism evidence="3 4">
    <name type="scientific">Sphaerimonospora cavernae</name>
    <dbReference type="NCBI Taxonomy" id="1740611"/>
    <lineage>
        <taxon>Bacteria</taxon>
        <taxon>Bacillati</taxon>
        <taxon>Actinomycetota</taxon>
        <taxon>Actinomycetes</taxon>
        <taxon>Streptosporangiales</taxon>
        <taxon>Streptosporangiaceae</taxon>
        <taxon>Sphaerimonospora</taxon>
    </lineage>
</organism>
<dbReference type="Pfam" id="PF08447">
    <property type="entry name" value="PAS_3"/>
    <property type="match status" value="1"/>
</dbReference>